<dbReference type="EMBL" id="QAAA01000005">
    <property type="protein sequence ID" value="PTN02648.1"/>
    <property type="molecule type" value="Genomic_DNA"/>
</dbReference>
<protein>
    <submittedName>
        <fullName evidence="2">Uncharacterized protein</fullName>
    </submittedName>
</protein>
<evidence type="ECO:0000313" key="3">
    <source>
        <dbReference type="Proteomes" id="UP000243859"/>
    </source>
</evidence>
<keyword evidence="1" id="KW-1133">Transmembrane helix</keyword>
<dbReference type="Proteomes" id="UP000243859">
    <property type="component" value="Unassembled WGS sequence"/>
</dbReference>
<keyword evidence="1" id="KW-0472">Membrane</keyword>
<sequence length="83" mass="9154">MIQGMLQAAARWSRRMAAVIVASLWRRLCADEVERRLARQSLATQFSVIGGVFLALFLASVLFAHAGVAGVLGFLLLVIWLIR</sequence>
<accession>A0A2T5BT90</accession>
<evidence type="ECO:0000313" key="2">
    <source>
        <dbReference type="EMBL" id="PTN02648.1"/>
    </source>
</evidence>
<evidence type="ECO:0000256" key="1">
    <source>
        <dbReference type="SAM" id="Phobius"/>
    </source>
</evidence>
<name>A0A2T5BT90_9RHOB</name>
<reference evidence="2 3" key="1">
    <citation type="submission" date="2018-04" db="EMBL/GenBank/DDBJ databases">
        <title>Genomic Encyclopedia of Archaeal and Bacterial Type Strains, Phase II (KMG-II): from individual species to whole genera.</title>
        <authorList>
            <person name="Goeker M."/>
        </authorList>
    </citation>
    <scope>NUCLEOTIDE SEQUENCE [LARGE SCALE GENOMIC DNA]</scope>
    <source>
        <strain evidence="2 3">DSM 18064</strain>
    </source>
</reference>
<keyword evidence="1" id="KW-0812">Transmembrane</keyword>
<comment type="caution">
    <text evidence="2">The sequence shown here is derived from an EMBL/GenBank/DDBJ whole genome shotgun (WGS) entry which is preliminary data.</text>
</comment>
<keyword evidence="3" id="KW-1185">Reference proteome</keyword>
<dbReference type="RefSeq" id="WP_107891473.1">
    <property type="nucleotide sequence ID" value="NZ_NHSI01000022.1"/>
</dbReference>
<feature type="transmembrane region" description="Helical" evidence="1">
    <location>
        <begin position="54"/>
        <end position="82"/>
    </location>
</feature>
<proteinExistence type="predicted"/>
<gene>
    <name evidence="2" type="ORF">C8N32_10518</name>
</gene>
<organism evidence="2 3">
    <name type="scientific">Rhodovulum imhoffii</name>
    <dbReference type="NCBI Taxonomy" id="365340"/>
    <lineage>
        <taxon>Bacteria</taxon>
        <taxon>Pseudomonadati</taxon>
        <taxon>Pseudomonadota</taxon>
        <taxon>Alphaproteobacteria</taxon>
        <taxon>Rhodobacterales</taxon>
        <taxon>Paracoccaceae</taxon>
        <taxon>Rhodovulum</taxon>
    </lineage>
</organism>
<dbReference type="AlphaFoldDB" id="A0A2T5BT90"/>